<dbReference type="Proteomes" id="UP000510934">
    <property type="component" value="Chromosome"/>
</dbReference>
<dbReference type="AlphaFoldDB" id="A0A7D5ZXB1"/>
<keyword evidence="1" id="KW-0472">Membrane</keyword>
<evidence type="ECO:0000313" key="2">
    <source>
        <dbReference type="EMBL" id="QLJ12539.1"/>
    </source>
</evidence>
<feature type="transmembrane region" description="Helical" evidence="1">
    <location>
        <begin position="205"/>
        <end position="225"/>
    </location>
</feature>
<dbReference type="EMBL" id="CP059052">
    <property type="protein sequence ID" value="QLJ12539.1"/>
    <property type="molecule type" value="Genomic_DNA"/>
</dbReference>
<accession>A0A7D5ZXB1</accession>
<dbReference type="Pfam" id="PF14023">
    <property type="entry name" value="Bestrophin-like"/>
    <property type="match status" value="1"/>
</dbReference>
<feature type="transmembrane region" description="Helical" evidence="1">
    <location>
        <begin position="177"/>
        <end position="198"/>
    </location>
</feature>
<name>A0A7D5ZXB1_PSEPU</name>
<sequence length="251" mass="27858">MGSIWVAIAIFLCLLSASLVMMHLYPKLAARHRDEDTNTVVRLVANIFVVMTSLVFGLMINSAKNTFEAIDANVHTYATSLIILDRSLSTYGQAANDSRMRLQTYVEEAIANPYRGDQALLHQKSTAAKYLDAVGVALNLITPVDRFHESMMVDIRQQYHGIIEQRWKIVEQSEGSIPGPLIGMLVAWMTLIFASLGYRAPQNPMVIAMFTASAFLIAASVYLVLDMNVPFHGPIQVSDAPLRRALAEMQL</sequence>
<gene>
    <name evidence="2" type="ORF">H0H12_19010</name>
</gene>
<keyword evidence="1" id="KW-1133">Transmembrane helix</keyword>
<protein>
    <submittedName>
        <fullName evidence="2">DUF4239 domain-containing protein</fullName>
    </submittedName>
</protein>
<organism evidence="2 3">
    <name type="scientific">Pseudomonas putida</name>
    <name type="common">Arthrobacter siderocapsulatus</name>
    <dbReference type="NCBI Taxonomy" id="303"/>
    <lineage>
        <taxon>Bacteria</taxon>
        <taxon>Pseudomonadati</taxon>
        <taxon>Pseudomonadota</taxon>
        <taxon>Gammaproteobacteria</taxon>
        <taxon>Pseudomonadales</taxon>
        <taxon>Pseudomonadaceae</taxon>
        <taxon>Pseudomonas</taxon>
    </lineage>
</organism>
<proteinExistence type="predicted"/>
<dbReference type="InterPro" id="IPR025333">
    <property type="entry name" value="DUF4239"/>
</dbReference>
<feature type="transmembrane region" description="Helical" evidence="1">
    <location>
        <begin position="40"/>
        <end position="60"/>
    </location>
</feature>
<dbReference type="RefSeq" id="WP_180688408.1">
    <property type="nucleotide sequence ID" value="NZ_CP059052.1"/>
</dbReference>
<reference evidence="2 3" key="1">
    <citation type="journal article" date="2009" name="Mikrobiologiia">
        <title>[Phenanthren biodegradation and interaction of Pseudomonas putida BS3701 and Burkholderia sp.BS3702 in plant rhizosphere].</title>
        <authorList>
            <person name="Ovchinnikova A.A."/>
            <person name="Vetrova A.A."/>
            <person name="Filonov A.E."/>
            <person name="Boronin A.M."/>
        </authorList>
    </citation>
    <scope>NUCLEOTIDE SEQUENCE [LARGE SCALE GENOMIC DNA]</scope>
    <source>
        <strain evidence="2 3">BS3701</strain>
    </source>
</reference>
<evidence type="ECO:0000313" key="3">
    <source>
        <dbReference type="Proteomes" id="UP000510934"/>
    </source>
</evidence>
<feature type="transmembrane region" description="Helical" evidence="1">
    <location>
        <begin position="6"/>
        <end position="28"/>
    </location>
</feature>
<keyword evidence="1" id="KW-0812">Transmembrane</keyword>
<evidence type="ECO:0000256" key="1">
    <source>
        <dbReference type="SAM" id="Phobius"/>
    </source>
</evidence>